<comment type="caution">
    <text evidence="4">The sequence shown here is derived from an EMBL/GenBank/DDBJ whole genome shotgun (WGS) entry which is preliminary data.</text>
</comment>
<dbReference type="SUPFAM" id="SSF52210">
    <property type="entry name" value="Succinyl-CoA synthetase domains"/>
    <property type="match status" value="2"/>
</dbReference>
<dbReference type="Gene3D" id="3.30.1490.20">
    <property type="entry name" value="ATP-grasp fold, A domain"/>
    <property type="match status" value="1"/>
</dbReference>
<dbReference type="InterPro" id="IPR003781">
    <property type="entry name" value="CoA-bd"/>
</dbReference>
<dbReference type="HOGENOM" id="CLU_007415_3_2_5"/>
<evidence type="ECO:0000313" key="4">
    <source>
        <dbReference type="EMBL" id="EDQ35056.1"/>
    </source>
</evidence>
<dbReference type="AlphaFoldDB" id="A9D0T2"/>
<dbReference type="SUPFAM" id="SSF51735">
    <property type="entry name" value="NAD(P)-binding Rossmann-fold domains"/>
    <property type="match status" value="1"/>
</dbReference>
<sequence>MSGTLTRLLRPKSVVYIGGSQIAGPIRAARRAGYDGEIWVVNPVRDEIEGIACYAAIADLPSPPDAAVVGLSPERSIKAVGELRQAGAGGAVVMSSGFLELGTDAGRDLQQRLVAAAGEMALLGPNCMGLINQFSGAAVWGDDNHIERQHGPAAAIISQSGALLIGITNVEQAFPLGFAISLGNQAVTGTPELIHALLEDDRIRAIGLYVEGINDGEAFGQACRAALIKGVPVIALKGGDGADGSKISLSHTASMVVERDLWESFCTRFGIVEVSSPKALVETLKLLTVGGLPKGNRLSIVSYSGGLNGLAATRCGSLGLKLPMPTQANGAFIRDLLPETVTLSNPLDLNIPFSASDGSISMRDTKGVADAIAAFAEDVSDQIVFFIDVPRPGAGNLDRVWCDSMEALIEVRNRLGIPVSVAGILPEGLATDFRKHMQTNGVAALLGYSDTMEALAVSARIAANRARILKQNRPEPLIAGGEPQGAMMHNEAVSKAALKAFGLTTPHHIVVPIEDAANAASSLGFPVTVKVHSDTIAHKARIGGVHLNLGDSAMVTAAVVSMTETVSRAEGGHAVTHVLVESMIAGAEAELILGIKRHPSMGLALMIGKGGVHAEDLAVFETVLLPIDGPELDRALHRLGYRNHEAVLAAAHAVANYALSNAAELVTLDVNPLLITTDGQAIAADALIVLGGKVAG</sequence>
<gene>
    <name evidence="4" type="ORF">HPDFL43_02625</name>
</gene>
<reference evidence="4 5" key="1">
    <citation type="submission" date="2007-10" db="EMBL/GenBank/DDBJ databases">
        <authorList>
            <person name="Wagner-Dobler I."/>
            <person name="Ferriera S."/>
            <person name="Johnson J."/>
            <person name="Kravitz S."/>
            <person name="Beeson K."/>
            <person name="Sutton G."/>
            <person name="Rogers Y.-H."/>
            <person name="Friedman R."/>
            <person name="Frazier M."/>
            <person name="Venter J.C."/>
        </authorList>
    </citation>
    <scope>NUCLEOTIDE SEQUENCE [LARGE SCALE GENOMIC DNA]</scope>
    <source>
        <strain evidence="4 5">DFL-43</strain>
    </source>
</reference>
<dbReference type="RefSeq" id="WP_007196317.1">
    <property type="nucleotide sequence ID" value="NZ_CM002917.1"/>
</dbReference>
<evidence type="ECO:0000256" key="2">
    <source>
        <dbReference type="PROSITE-ProRule" id="PRU00409"/>
    </source>
</evidence>
<dbReference type="InterPro" id="IPR016102">
    <property type="entry name" value="Succinyl-CoA_synth-like"/>
</dbReference>
<dbReference type="Gene3D" id="3.40.50.720">
    <property type="entry name" value="NAD(P)-binding Rossmann-like Domain"/>
    <property type="match status" value="1"/>
</dbReference>
<dbReference type="InterPro" id="IPR036291">
    <property type="entry name" value="NAD(P)-bd_dom_sf"/>
</dbReference>
<proteinExistence type="predicted"/>
<dbReference type="PANTHER" id="PTHR42793:SF4">
    <property type="entry name" value="BLL6376 PROTEIN"/>
    <property type="match status" value="1"/>
</dbReference>
<protein>
    <submittedName>
        <fullName evidence="4">Acyl-CoA synthetase (NDP forming)</fullName>
    </submittedName>
</protein>
<keyword evidence="2" id="KW-0067">ATP-binding</keyword>
<accession>A9D0T2</accession>
<keyword evidence="5" id="KW-1185">Reference proteome</keyword>
<evidence type="ECO:0000259" key="3">
    <source>
        <dbReference type="PROSITE" id="PS50975"/>
    </source>
</evidence>
<dbReference type="Gene3D" id="3.30.470.20">
    <property type="entry name" value="ATP-grasp fold, B domain"/>
    <property type="match status" value="1"/>
</dbReference>
<dbReference type="GO" id="GO:0006099">
    <property type="term" value="P:tricarboxylic acid cycle"/>
    <property type="evidence" value="ECO:0007669"/>
    <property type="project" value="UniProtKB-KW"/>
</dbReference>
<dbReference type="eggNOG" id="COG1042">
    <property type="taxonomic scope" value="Bacteria"/>
</dbReference>
<dbReference type="GO" id="GO:0005524">
    <property type="term" value="F:ATP binding"/>
    <property type="evidence" value="ECO:0007669"/>
    <property type="project" value="UniProtKB-UniRule"/>
</dbReference>
<dbReference type="Proteomes" id="UP000004291">
    <property type="component" value="Chromosome"/>
</dbReference>
<keyword evidence="2" id="KW-0547">Nucleotide-binding</keyword>
<dbReference type="SUPFAM" id="SSF56059">
    <property type="entry name" value="Glutathione synthetase ATP-binding domain-like"/>
    <property type="match status" value="1"/>
</dbReference>
<dbReference type="PROSITE" id="PS50975">
    <property type="entry name" value="ATP_GRASP"/>
    <property type="match status" value="1"/>
</dbReference>
<evidence type="ECO:0000256" key="1">
    <source>
        <dbReference type="ARBA" id="ARBA00022532"/>
    </source>
</evidence>
<dbReference type="OrthoDB" id="9807426at2"/>
<dbReference type="Pfam" id="PF13380">
    <property type="entry name" value="CoA_binding_2"/>
    <property type="match status" value="1"/>
</dbReference>
<dbReference type="Pfam" id="PF13549">
    <property type="entry name" value="ATP-grasp_5"/>
    <property type="match status" value="1"/>
</dbReference>
<name>A9D0T2_HOEPD</name>
<dbReference type="PANTHER" id="PTHR42793">
    <property type="entry name" value="COA BINDING DOMAIN CONTAINING PROTEIN"/>
    <property type="match status" value="1"/>
</dbReference>
<dbReference type="GO" id="GO:0046872">
    <property type="term" value="F:metal ion binding"/>
    <property type="evidence" value="ECO:0007669"/>
    <property type="project" value="InterPro"/>
</dbReference>
<dbReference type="Gene3D" id="3.40.50.261">
    <property type="entry name" value="Succinyl-CoA synthetase domains"/>
    <property type="match status" value="2"/>
</dbReference>
<organism evidence="4 5">
    <name type="scientific">Hoeflea phototrophica (strain DSM 17068 / NCIMB 14078 / DFL-43)</name>
    <dbReference type="NCBI Taxonomy" id="411684"/>
    <lineage>
        <taxon>Bacteria</taxon>
        <taxon>Pseudomonadati</taxon>
        <taxon>Pseudomonadota</taxon>
        <taxon>Alphaproteobacteria</taxon>
        <taxon>Hyphomicrobiales</taxon>
        <taxon>Rhizobiaceae</taxon>
        <taxon>Hoeflea</taxon>
    </lineage>
</organism>
<dbReference type="Pfam" id="PF13607">
    <property type="entry name" value="Succ_CoA_lig"/>
    <property type="match status" value="1"/>
</dbReference>
<reference evidence="4 5" key="2">
    <citation type="submission" date="2012-06" db="EMBL/GenBank/DDBJ databases">
        <authorList>
            <person name="Fiebig A."/>
        </authorList>
    </citation>
    <scope>NUCLEOTIDE SEQUENCE [LARGE SCALE GENOMIC DNA]</scope>
    <source>
        <strain evidence="4 5">DFL-43</strain>
    </source>
</reference>
<keyword evidence="1" id="KW-0816">Tricarboxylic acid cycle</keyword>
<dbReference type="EMBL" id="ABIA03000002">
    <property type="protein sequence ID" value="EDQ35056.1"/>
    <property type="molecule type" value="Genomic_DNA"/>
</dbReference>
<dbReference type="STRING" id="411684.HPDFL43_02625"/>
<feature type="domain" description="ATP-grasp" evidence="3">
    <location>
        <begin position="495"/>
        <end position="696"/>
    </location>
</feature>
<dbReference type="InterPro" id="IPR013815">
    <property type="entry name" value="ATP_grasp_subdomain_1"/>
</dbReference>
<dbReference type="SMART" id="SM00881">
    <property type="entry name" value="CoA_binding"/>
    <property type="match status" value="1"/>
</dbReference>
<dbReference type="InterPro" id="IPR011761">
    <property type="entry name" value="ATP-grasp"/>
</dbReference>
<dbReference type="eggNOG" id="COG0045">
    <property type="taxonomic scope" value="Bacteria"/>
</dbReference>
<dbReference type="InterPro" id="IPR032875">
    <property type="entry name" value="Succ_CoA_lig_flav_dom"/>
</dbReference>
<evidence type="ECO:0000313" key="5">
    <source>
        <dbReference type="Proteomes" id="UP000004291"/>
    </source>
</evidence>